<dbReference type="PANTHER" id="PTHR13771">
    <property type="entry name" value="INTERCELLULAR ADHESION MOLECULE"/>
    <property type="match status" value="1"/>
</dbReference>
<comment type="subunit">
    <text evidence="14">Homodimer. Interacts with MUC1 and promotes cell aggregation in epithelial cells. Interacts with ARHGEF26/SGEF. Interacts (on T cell side) with CD81, CD247 and CD9 at immunological synapses between antigen-presenting cells and T cells.</text>
</comment>
<evidence type="ECO:0000256" key="1">
    <source>
        <dbReference type="ARBA" id="ARBA00004479"/>
    </source>
</evidence>
<evidence type="ECO:0000313" key="22">
    <source>
        <dbReference type="RefSeq" id="XP_028377104.1"/>
    </source>
</evidence>
<sequence>MATGSLLPVLLALLGALLRGAGSASTSVRPQEAIIPRGGSMNVTCLATCDQNATLGLETLLTKKLVSNGSNWVTYELSGIQEDSTPICFSNCGDSQTGASISLSVYSFPEYVELAPLPQWQPVGENFTLHCKVKGGAPRSNLSVVLLRGKEVLDRWPVKGHPAEVTTTELARREDHGANFSCRTELDLRTQSLGLLQNSSATRQLQTFVLPEIGLHLATPRIMEVGTQSPVNCTLGGLFPASEAQVFLALEDQRLEPTVKYGNDSLCATALVRVNAGEEGIQQLKCTVTLGNRSRSTRETVTIYSFPAPNLTLSESEVPEGTMVTVECNAHPGAVVMLNGSLAGTLGSSARFTLNASEEHNGSNFSCSAVLEVDGIKLYKNKTQKLLVHYGPRLDESDCPRNWTLQEGSQQTLKCLARGNPTPQVKCHRIGDKALLSIGVQKTVKRNISGTYNCQASGYHGVVTCKVVVNVNYHDQNNNMVIIIVVAAAVFLVTVSTAVYLYNRQRKIREYKLQKAQEACNIKLNTPNTPP</sequence>
<evidence type="ECO:0000256" key="12">
    <source>
        <dbReference type="ARBA" id="ARBA00023319"/>
    </source>
</evidence>
<dbReference type="GO" id="GO:0002252">
    <property type="term" value="P:immune effector process"/>
    <property type="evidence" value="ECO:0007669"/>
    <property type="project" value="UniProtKB-ARBA"/>
</dbReference>
<dbReference type="InterPro" id="IPR047012">
    <property type="entry name" value="ICAM_VCAM"/>
</dbReference>
<name>A0A6J2MCU3_9CHIR</name>
<dbReference type="InterPro" id="IPR013768">
    <property type="entry name" value="ICAM_N"/>
</dbReference>
<dbReference type="PROSITE" id="PS50835">
    <property type="entry name" value="IG_LIKE"/>
    <property type="match status" value="1"/>
</dbReference>
<evidence type="ECO:0000256" key="2">
    <source>
        <dbReference type="ARBA" id="ARBA00005925"/>
    </source>
</evidence>
<evidence type="ECO:0000256" key="11">
    <source>
        <dbReference type="ARBA" id="ARBA00023180"/>
    </source>
</evidence>
<dbReference type="CTD" id="3383"/>
<dbReference type="SMART" id="SM00409">
    <property type="entry name" value="IG"/>
    <property type="match status" value="4"/>
</dbReference>
<keyword evidence="8 16" id="KW-1133">Transmembrane helix</keyword>
<dbReference type="Pfam" id="PF03921">
    <property type="entry name" value="ICAM_N"/>
    <property type="match status" value="1"/>
</dbReference>
<evidence type="ECO:0000256" key="14">
    <source>
        <dbReference type="ARBA" id="ARBA00038746"/>
    </source>
</evidence>
<feature type="transmembrane region" description="Helical" evidence="16">
    <location>
        <begin position="480"/>
        <end position="502"/>
    </location>
</feature>
<evidence type="ECO:0000256" key="13">
    <source>
        <dbReference type="ARBA" id="ARBA00037418"/>
    </source>
</evidence>
<keyword evidence="12" id="KW-0393">Immunoglobulin domain</keyword>
<comment type="similarity">
    <text evidence="2">Belongs to the immunoglobulin superfamily. ICAM family.</text>
</comment>
<evidence type="ECO:0000256" key="6">
    <source>
        <dbReference type="ARBA" id="ARBA00022843"/>
    </source>
</evidence>
<dbReference type="SUPFAM" id="SSF48726">
    <property type="entry name" value="Immunoglobulin"/>
    <property type="match status" value="5"/>
</dbReference>
<evidence type="ECO:0000256" key="8">
    <source>
        <dbReference type="ARBA" id="ARBA00022989"/>
    </source>
</evidence>
<keyword evidence="5" id="KW-0677">Repeat</keyword>
<organism evidence="20 22">
    <name type="scientific">Phyllostomus discolor</name>
    <name type="common">pale spear-nosed bat</name>
    <dbReference type="NCBI Taxonomy" id="89673"/>
    <lineage>
        <taxon>Eukaryota</taxon>
        <taxon>Metazoa</taxon>
        <taxon>Chordata</taxon>
        <taxon>Craniata</taxon>
        <taxon>Vertebrata</taxon>
        <taxon>Euteleostomi</taxon>
        <taxon>Mammalia</taxon>
        <taxon>Eutheria</taxon>
        <taxon>Laurasiatheria</taxon>
        <taxon>Chiroptera</taxon>
        <taxon>Yangochiroptera</taxon>
        <taxon>Phyllostomidae</taxon>
        <taxon>Phyllostominae</taxon>
        <taxon>Phyllostomus</taxon>
    </lineage>
</organism>
<dbReference type="InterPro" id="IPR003599">
    <property type="entry name" value="Ig_sub"/>
</dbReference>
<evidence type="ECO:0000256" key="3">
    <source>
        <dbReference type="ARBA" id="ARBA00022692"/>
    </source>
</evidence>
<dbReference type="InterPro" id="IPR013783">
    <property type="entry name" value="Ig-like_fold"/>
</dbReference>
<dbReference type="EMBL" id="JABVXQ010000008">
    <property type="protein sequence ID" value="KAF6094252.1"/>
    <property type="molecule type" value="Genomic_DNA"/>
</dbReference>
<keyword evidence="11" id="KW-0325">Glycoprotein</keyword>
<evidence type="ECO:0000256" key="7">
    <source>
        <dbReference type="ARBA" id="ARBA00022889"/>
    </source>
</evidence>
<dbReference type="AlphaFoldDB" id="A0A6J2MCU3"/>
<keyword evidence="3 16" id="KW-0812">Transmembrane</keyword>
<dbReference type="OrthoDB" id="6250964at2759"/>
<evidence type="ECO:0000256" key="10">
    <source>
        <dbReference type="ARBA" id="ARBA00023157"/>
    </source>
</evidence>
<evidence type="ECO:0000313" key="21">
    <source>
        <dbReference type="Proteomes" id="UP000664940"/>
    </source>
</evidence>
<dbReference type="GO" id="GO:0050900">
    <property type="term" value="P:leukocyte migration"/>
    <property type="evidence" value="ECO:0007669"/>
    <property type="project" value="UniProtKB-ARBA"/>
</dbReference>
<keyword evidence="10" id="KW-1015">Disulfide bond</keyword>
<evidence type="ECO:0000259" key="18">
    <source>
        <dbReference type="PROSITE" id="PS50835"/>
    </source>
</evidence>
<evidence type="ECO:0000313" key="20">
    <source>
        <dbReference type="Proteomes" id="UP000504628"/>
    </source>
</evidence>
<keyword evidence="20" id="KW-1185">Reference proteome</keyword>
<dbReference type="FunFam" id="2.60.40.10:FF:000338">
    <property type="entry name" value="intercellular adhesion molecule 5"/>
    <property type="match status" value="1"/>
</dbReference>
<dbReference type="FunFam" id="2.60.40.10:FF:000459">
    <property type="entry name" value="Intercellular adhesion molecule 1"/>
    <property type="match status" value="1"/>
</dbReference>
<feature type="signal peptide" evidence="17">
    <location>
        <begin position="1"/>
        <end position="23"/>
    </location>
</feature>
<evidence type="ECO:0000256" key="4">
    <source>
        <dbReference type="ARBA" id="ARBA00022729"/>
    </source>
</evidence>
<dbReference type="InterPro" id="IPR007110">
    <property type="entry name" value="Ig-like_dom"/>
</dbReference>
<comment type="function">
    <text evidence="13">ICAM proteins are ligands for the leukocyte adhesion protein LFA-1 (integrin alpha-L/beta-2). During leukocyte trans-endothelial migration, ICAM1 engagement promotes the assembly of endothelial apical cups through ARHGEF26/SGEF and RHOG activation.</text>
</comment>
<keyword evidence="9 16" id="KW-0472">Membrane</keyword>
<dbReference type="InterPro" id="IPR036179">
    <property type="entry name" value="Ig-like_dom_sf"/>
</dbReference>
<dbReference type="InterPro" id="IPR048679">
    <property type="entry name" value="ICAM1_3_5_D2"/>
</dbReference>
<keyword evidence="4 17" id="KW-0732">Signal</keyword>
<reference evidence="22" key="2">
    <citation type="submission" date="2025-04" db="UniProtKB">
        <authorList>
            <consortium name="RefSeq"/>
        </authorList>
    </citation>
    <scope>IDENTIFICATION</scope>
    <source>
        <tissue evidence="22">Muscle</tissue>
    </source>
</reference>
<protein>
    <recommendedName>
        <fullName evidence="15">Intercellular adhesion molecule 1</fullName>
    </recommendedName>
</protein>
<dbReference type="FunFam" id="2.60.40.10:FF:000194">
    <property type="entry name" value="Intercellular adhesion molecule 1"/>
    <property type="match status" value="1"/>
</dbReference>
<dbReference type="GO" id="GO:0005886">
    <property type="term" value="C:plasma membrane"/>
    <property type="evidence" value="ECO:0007669"/>
    <property type="project" value="TreeGrafter"/>
</dbReference>
<dbReference type="GO" id="GO:1901701">
    <property type="term" value="P:cellular response to oxygen-containing compound"/>
    <property type="evidence" value="ECO:0007669"/>
    <property type="project" value="UniProtKB-ARBA"/>
</dbReference>
<evidence type="ECO:0000313" key="19">
    <source>
        <dbReference type="EMBL" id="KAF6094252.1"/>
    </source>
</evidence>
<evidence type="ECO:0000256" key="15">
    <source>
        <dbReference type="ARBA" id="ARBA00040566"/>
    </source>
</evidence>
<proteinExistence type="inferred from homology"/>
<dbReference type="InterPro" id="IPR003988">
    <property type="entry name" value="ICAM"/>
</dbReference>
<comment type="subcellular location">
    <subcellularLocation>
        <location evidence="1">Membrane</location>
        <topology evidence="1">Single-pass type I membrane protein</topology>
    </subcellularLocation>
</comment>
<dbReference type="RefSeq" id="XP_028377104.1">
    <property type="nucleotide sequence ID" value="XM_028521303.2"/>
</dbReference>
<evidence type="ECO:0000256" key="17">
    <source>
        <dbReference type="SAM" id="SignalP"/>
    </source>
</evidence>
<dbReference type="PANTHER" id="PTHR13771:SF18">
    <property type="entry name" value="INTERCELLULAR ADHESION MOLECULE 1"/>
    <property type="match status" value="1"/>
</dbReference>
<dbReference type="GO" id="GO:0005178">
    <property type="term" value="F:integrin binding"/>
    <property type="evidence" value="ECO:0007669"/>
    <property type="project" value="InterPro"/>
</dbReference>
<dbReference type="Pfam" id="PF21146">
    <property type="entry name" value="ICAM1_3_5_D2"/>
    <property type="match status" value="1"/>
</dbReference>
<dbReference type="GeneID" id="114503655"/>
<feature type="domain" description="Ig-like" evidence="18">
    <location>
        <begin position="392"/>
        <end position="470"/>
    </location>
</feature>
<evidence type="ECO:0000256" key="5">
    <source>
        <dbReference type="ARBA" id="ARBA00022737"/>
    </source>
</evidence>
<dbReference type="GO" id="GO:0007159">
    <property type="term" value="P:leukocyte cell-cell adhesion"/>
    <property type="evidence" value="ECO:0007669"/>
    <property type="project" value="UniProtKB-ARBA"/>
</dbReference>
<accession>A0A6J2MCU3</accession>
<dbReference type="KEGG" id="pdic:114503655"/>
<evidence type="ECO:0000256" key="9">
    <source>
        <dbReference type="ARBA" id="ARBA00023136"/>
    </source>
</evidence>
<dbReference type="Proteomes" id="UP000504628">
    <property type="component" value="Chromosome 8"/>
</dbReference>
<dbReference type="GO" id="GO:0006955">
    <property type="term" value="P:immune response"/>
    <property type="evidence" value="ECO:0007669"/>
    <property type="project" value="UniProtKB-ARBA"/>
</dbReference>
<keyword evidence="6" id="KW-0832">Ubl conjugation</keyword>
<dbReference type="PRINTS" id="PR01473">
    <property type="entry name" value="ICAM"/>
</dbReference>
<keyword evidence="7" id="KW-0130">Cell adhesion</keyword>
<evidence type="ECO:0000256" key="16">
    <source>
        <dbReference type="SAM" id="Phobius"/>
    </source>
</evidence>
<dbReference type="FunFam" id="2.60.40.10:FF:000641">
    <property type="entry name" value="Intercellular adhesion molecule 1"/>
    <property type="match status" value="1"/>
</dbReference>
<reference evidence="19 21" key="1">
    <citation type="journal article" date="2020" name="Nature">
        <title>Six reference-quality genomes reveal evolution of bat adaptations.</title>
        <authorList>
            <person name="Jebb D."/>
            <person name="Huang Z."/>
            <person name="Pippel M."/>
            <person name="Hughes G.M."/>
            <person name="Lavrichenko K."/>
            <person name="Devanna P."/>
            <person name="Winkler S."/>
            <person name="Jermiin L.S."/>
            <person name="Skirmuntt E.C."/>
            <person name="Katzourakis A."/>
            <person name="Burkitt-Gray L."/>
            <person name="Ray D.A."/>
            <person name="Sullivan K.A.M."/>
            <person name="Roscito J.G."/>
            <person name="Kirilenko B.M."/>
            <person name="Davalos L.M."/>
            <person name="Corthals A.P."/>
            <person name="Power M.L."/>
            <person name="Jones G."/>
            <person name="Ransome R.D."/>
            <person name="Dechmann D.K.N."/>
            <person name="Locatelli A.G."/>
            <person name="Puechmaille S.J."/>
            <person name="Fedrigo O."/>
            <person name="Jarvis E.D."/>
            <person name="Hiller M."/>
            <person name="Vernes S.C."/>
            <person name="Myers E.W."/>
            <person name="Teeling E.C."/>
        </authorList>
    </citation>
    <scope>NUCLEOTIDE SEQUENCE [LARGE SCALE GENOMIC DNA]</scope>
    <source>
        <strain evidence="19">Bat1K_MPI-CBG_1</strain>
    </source>
</reference>
<feature type="chain" id="PRO_5044641663" description="Intercellular adhesion molecule 1" evidence="17">
    <location>
        <begin position="24"/>
        <end position="531"/>
    </location>
</feature>
<dbReference type="Proteomes" id="UP000664940">
    <property type="component" value="Unassembled WGS sequence"/>
</dbReference>
<gene>
    <name evidence="22" type="primary">ICAM1</name>
    <name evidence="19" type="ORF">HJG60_006535</name>
</gene>
<dbReference type="FunFam" id="2.60.40.10:FF:000648">
    <property type="entry name" value="Intercellular adhesion molecule 1"/>
    <property type="match status" value="1"/>
</dbReference>
<dbReference type="InterPro" id="IPR003987">
    <property type="entry name" value="ICAM_VCAM_N"/>
</dbReference>
<dbReference type="PRINTS" id="PR01472">
    <property type="entry name" value="ICAMVCAM1"/>
</dbReference>
<dbReference type="Gene3D" id="2.60.40.10">
    <property type="entry name" value="Immunoglobulins"/>
    <property type="match status" value="5"/>
</dbReference>